<dbReference type="KEGG" id="apoc:APORC_0591"/>
<dbReference type="Proteomes" id="UP000322644">
    <property type="component" value="Chromosome"/>
</dbReference>
<accession>A0A5C2HBB0</accession>
<dbReference type="AlphaFoldDB" id="A0A5C2HBB0"/>
<gene>
    <name evidence="1" type="ORF">APORC_0591</name>
</gene>
<sequence>MNIITFCQVDESLFNPDFSVEYFHSKGEGKAKADIAILDIESIFEYEENKHDACKEKFVSIAVLEDDDDYEAFKNFGIDAWIRSEELAQINNLIIQLKDRFLS</sequence>
<dbReference type="RefSeq" id="WP_066246431.1">
    <property type="nucleotide sequence ID" value="NZ_CP036246.2"/>
</dbReference>
<name>A0A5C2HBB0_9BACT</name>
<proteinExistence type="predicted"/>
<evidence type="ECO:0000313" key="2">
    <source>
        <dbReference type="Proteomes" id="UP000322644"/>
    </source>
</evidence>
<organism evidence="1 2">
    <name type="scientific">Arcobacter porcinus</name>
    <dbReference type="NCBI Taxonomy" id="1935204"/>
    <lineage>
        <taxon>Bacteria</taxon>
        <taxon>Pseudomonadati</taxon>
        <taxon>Campylobacterota</taxon>
        <taxon>Epsilonproteobacteria</taxon>
        <taxon>Campylobacterales</taxon>
        <taxon>Arcobacteraceae</taxon>
        <taxon>Arcobacter</taxon>
    </lineage>
</organism>
<protein>
    <submittedName>
        <fullName evidence="1">Uncharacterized protein</fullName>
    </submittedName>
</protein>
<reference evidence="1 2" key="1">
    <citation type="submission" date="2019-09" db="EMBL/GenBank/DDBJ databases">
        <title>Complete genome sequencing of four Arcobacter species reveals a diverse suite of mobile elements.</title>
        <authorList>
            <person name="Miller W.G."/>
            <person name="Yee E."/>
            <person name="Bono J.L."/>
        </authorList>
    </citation>
    <scope>NUCLEOTIDE SEQUENCE [LARGE SCALE GENOMIC DNA]</scope>
    <source>
        <strain evidence="1 2">CCUG 56899</strain>
    </source>
</reference>
<evidence type="ECO:0000313" key="1">
    <source>
        <dbReference type="EMBL" id="QEP40207.1"/>
    </source>
</evidence>
<reference evidence="1 2" key="2">
    <citation type="submission" date="2019-09" db="EMBL/GenBank/DDBJ databases">
        <title>Taxonomic note: a critical rebuttal of the proposed division of the genus Arcobacter into six genera, emended descriptions of Arcobacter anaerophilus and the genus Arcobacter, and an assessment of genus-level boundaries for Epsilonproteobacteria using in silico genomic comparator tools.</title>
        <authorList>
            <person name="On S.L.W."/>
            <person name="Miller W.G."/>
            <person name="Biggs P."/>
            <person name="Cornelius A."/>
            <person name="Vandamme P."/>
        </authorList>
    </citation>
    <scope>NUCLEOTIDE SEQUENCE [LARGE SCALE GENOMIC DNA]</scope>
    <source>
        <strain evidence="1 2">CCUG 56899</strain>
    </source>
</reference>
<dbReference type="EMBL" id="CP036246">
    <property type="protein sequence ID" value="QEP40207.1"/>
    <property type="molecule type" value="Genomic_DNA"/>
</dbReference>